<dbReference type="Gene3D" id="3.20.20.140">
    <property type="entry name" value="Metal-dependent hydrolases"/>
    <property type="match status" value="1"/>
</dbReference>
<dbReference type="Pfam" id="PF01244">
    <property type="entry name" value="Peptidase_M19"/>
    <property type="match status" value="1"/>
</dbReference>
<dbReference type="EMBL" id="MAYT01000028">
    <property type="protein sequence ID" value="OCA83967.1"/>
    <property type="molecule type" value="Genomic_DNA"/>
</dbReference>
<dbReference type="Proteomes" id="UP000092578">
    <property type="component" value="Unassembled WGS sequence"/>
</dbReference>
<dbReference type="RefSeq" id="WP_065411592.1">
    <property type="nucleotide sequence ID" value="NZ_MAYT01000028.1"/>
</dbReference>
<keyword evidence="2" id="KW-1185">Reference proteome</keyword>
<dbReference type="CDD" id="cd01301">
    <property type="entry name" value="rDP_like"/>
    <property type="match status" value="1"/>
</dbReference>
<dbReference type="InterPro" id="IPR000180">
    <property type="entry name" value="Dipep_AS"/>
</dbReference>
<reference evidence="2" key="1">
    <citation type="submission" date="2016-05" db="EMBL/GenBank/DDBJ databases">
        <authorList>
            <person name="Liu B."/>
            <person name="Wang J."/>
            <person name="Zhu Y."/>
            <person name="Liu G."/>
            <person name="Chen Q."/>
            <person name="Chen Z."/>
            <person name="Lan J."/>
            <person name="Che J."/>
            <person name="Ge C."/>
            <person name="Shi H."/>
            <person name="Pan Z."/>
            <person name="Liu X."/>
        </authorList>
    </citation>
    <scope>NUCLEOTIDE SEQUENCE [LARGE SCALE GENOMIC DNA]</scope>
    <source>
        <strain evidence="2">FJAT-27215</strain>
    </source>
</reference>
<dbReference type="PANTHER" id="PTHR10443:SF12">
    <property type="entry name" value="DIPEPTIDASE"/>
    <property type="match status" value="1"/>
</dbReference>
<name>A0A1B9AJF5_9BACI</name>
<dbReference type="InterPro" id="IPR032466">
    <property type="entry name" value="Metal_Hydrolase"/>
</dbReference>
<organism evidence="1 2">
    <name type="scientific">Pseudobacillus wudalianchiensis</name>
    <dbReference type="NCBI Taxonomy" id="1743143"/>
    <lineage>
        <taxon>Bacteria</taxon>
        <taxon>Bacillati</taxon>
        <taxon>Bacillota</taxon>
        <taxon>Bacilli</taxon>
        <taxon>Bacillales</taxon>
        <taxon>Bacillaceae</taxon>
        <taxon>Pseudobacillus</taxon>
    </lineage>
</organism>
<evidence type="ECO:0000313" key="2">
    <source>
        <dbReference type="Proteomes" id="UP000092578"/>
    </source>
</evidence>
<comment type="caution">
    <text evidence="1">The sequence shown here is derived from an EMBL/GenBank/DDBJ whole genome shotgun (WGS) entry which is preliminary data.</text>
</comment>
<dbReference type="PROSITE" id="PS51365">
    <property type="entry name" value="RENAL_DIPEPTIDASE_2"/>
    <property type="match status" value="1"/>
</dbReference>
<proteinExistence type="predicted"/>
<dbReference type="SUPFAM" id="SSF51556">
    <property type="entry name" value="Metallo-dependent hydrolases"/>
    <property type="match status" value="1"/>
</dbReference>
<evidence type="ECO:0000313" key="1">
    <source>
        <dbReference type="EMBL" id="OCA83967.1"/>
    </source>
</evidence>
<sequence length="305" mass="34917">MIFDAHCDVLYQLQKDPLKDFNDPRLHVTYRGLKQAKAKVQCFAIFLSPLVKPHDRFRSALEQIDLFYEKVISPYPDMKVITSKKELDELKEGEIGAVLTLEGGEAIEEDPLKLKTLYRLGVRSVGLTWNHTNALADGVMAARGGGITELGGEVVHMLNEWKTWTDVSHLSEKAFWDVMEQADYPIASHSNCYSLCPHPRNLKNDQIKALIQKDSIIGLSFVPFFVKDHGKVHAQDVIKHVEYICELGGENHLGFGSDFDGIDETIQGLDCYEAYERWRELLQKYYSERQVEKFCWLNFASRFPS</sequence>
<dbReference type="AlphaFoldDB" id="A0A1B9AJF5"/>
<dbReference type="GO" id="GO:0006508">
    <property type="term" value="P:proteolysis"/>
    <property type="evidence" value="ECO:0007669"/>
    <property type="project" value="InterPro"/>
</dbReference>
<protein>
    <submittedName>
        <fullName evidence="1">Diguanylate cyclase</fullName>
    </submittedName>
</protein>
<accession>A0A1B9AJF5</accession>
<dbReference type="InterPro" id="IPR008257">
    <property type="entry name" value="Pept_M19"/>
</dbReference>
<dbReference type="PANTHER" id="PTHR10443">
    <property type="entry name" value="MICROSOMAL DIPEPTIDASE"/>
    <property type="match status" value="1"/>
</dbReference>
<dbReference type="PROSITE" id="PS00869">
    <property type="entry name" value="RENAL_DIPEPTIDASE_1"/>
    <property type="match status" value="1"/>
</dbReference>
<gene>
    <name evidence="1" type="ORF">A8F95_12310</name>
</gene>
<dbReference type="GO" id="GO:0070573">
    <property type="term" value="F:metallodipeptidase activity"/>
    <property type="evidence" value="ECO:0007669"/>
    <property type="project" value="InterPro"/>
</dbReference>